<reference evidence="3 4" key="1">
    <citation type="journal article" date="2021" name="ISME Commun">
        <title>Automated analysis of genomic sequences facilitates high-throughput and comprehensive description of bacteria.</title>
        <authorList>
            <person name="Hitch T.C.A."/>
        </authorList>
    </citation>
    <scope>NUCLEOTIDE SEQUENCE [LARGE SCALE GENOMIC DNA]</scope>
    <source>
        <strain evidence="3 4">Sanger_19</strain>
    </source>
</reference>
<keyword evidence="2" id="KW-0812">Transmembrane</keyword>
<evidence type="ECO:0000256" key="1">
    <source>
        <dbReference type="SAM" id="MobiDB-lite"/>
    </source>
</evidence>
<feature type="transmembrane region" description="Helical" evidence="2">
    <location>
        <begin position="151"/>
        <end position="179"/>
    </location>
</feature>
<protein>
    <submittedName>
        <fullName evidence="3">DUF1700 domain-containing protein</fullName>
    </submittedName>
</protein>
<organism evidence="3 4">
    <name type="scientific">Roseburia amylophila</name>
    <dbReference type="NCBI Taxonomy" id="2981794"/>
    <lineage>
        <taxon>Bacteria</taxon>
        <taxon>Bacillati</taxon>
        <taxon>Bacillota</taxon>
        <taxon>Clostridia</taxon>
        <taxon>Lachnospirales</taxon>
        <taxon>Lachnospiraceae</taxon>
        <taxon>Roseburia</taxon>
    </lineage>
</organism>
<comment type="caution">
    <text evidence="3">The sequence shown here is derived from an EMBL/GenBank/DDBJ whole genome shotgun (WGS) entry which is preliminary data.</text>
</comment>
<dbReference type="Pfam" id="PF22564">
    <property type="entry name" value="HAAS"/>
    <property type="match status" value="1"/>
</dbReference>
<accession>A0ABT2SGJ1</accession>
<evidence type="ECO:0000256" key="2">
    <source>
        <dbReference type="SAM" id="Phobius"/>
    </source>
</evidence>
<name>A0ABT2SGJ1_9FIRM</name>
<proteinExistence type="predicted"/>
<evidence type="ECO:0000313" key="3">
    <source>
        <dbReference type="EMBL" id="MCU6718179.1"/>
    </source>
</evidence>
<evidence type="ECO:0000313" key="4">
    <source>
        <dbReference type="Proteomes" id="UP001209666"/>
    </source>
</evidence>
<feature type="transmembrane region" description="Helical" evidence="2">
    <location>
        <begin position="117"/>
        <end position="145"/>
    </location>
</feature>
<dbReference type="RefSeq" id="WP_022244386.1">
    <property type="nucleotide sequence ID" value="NZ_JAOQKI010000027.1"/>
</dbReference>
<feature type="region of interest" description="Disordered" evidence="1">
    <location>
        <begin position="65"/>
        <end position="95"/>
    </location>
</feature>
<sequence>MNRQEFMRRLEQLLEGIPEEEKREAIAYYTSYFEDAGEENEEKIIRELESPEKVAATIRADFPGCNNSETASSGNQQNYNGASQSMGQQNYNGASQNMGQQNYNGTIQREDNTTRNILLIILLVLTSPIWGGILVAIGGTLAGIIGGLSGIAVGCVIGGIAVVGVAITILVTGVISLGFISMAAGLLMLAIGLCAAGLLVLVCGKFLPWFAKGIAKLWQSLFKKKGGACA</sequence>
<feature type="transmembrane region" description="Helical" evidence="2">
    <location>
        <begin position="186"/>
        <end position="211"/>
    </location>
</feature>
<keyword evidence="2" id="KW-1133">Transmembrane helix</keyword>
<gene>
    <name evidence="3" type="ORF">OCV43_13065</name>
</gene>
<dbReference type="Proteomes" id="UP001209666">
    <property type="component" value="Unassembled WGS sequence"/>
</dbReference>
<keyword evidence="2" id="KW-0472">Membrane</keyword>
<dbReference type="EMBL" id="JAOQKI010000027">
    <property type="protein sequence ID" value="MCU6718179.1"/>
    <property type="molecule type" value="Genomic_DNA"/>
</dbReference>
<keyword evidence="4" id="KW-1185">Reference proteome</keyword>